<feature type="region of interest" description="Disordered" evidence="1">
    <location>
        <begin position="1"/>
        <end position="22"/>
    </location>
</feature>
<dbReference type="AlphaFoldDB" id="A0A819LJ97"/>
<name>A0A819LJ97_9BILA</name>
<evidence type="ECO:0000256" key="1">
    <source>
        <dbReference type="SAM" id="MobiDB-lite"/>
    </source>
</evidence>
<sequence>MYSNIDNTSSKITSSNVTTSHEPTTTVTSINVIDYHSLIVNGINEWCLKNGRDLNLFDLKLIEGIDYLLTIPSYNSDSALIRCGCRASARLPRQGNNFQLSNYYRHLKTGKCSMLKSKFQPIPVHDNDAHDIIDTIEQSSSEQTIIMENTQILSFDCNSSIRSKRTASSSNHAQPKKKRQRKFL</sequence>
<protein>
    <submittedName>
        <fullName evidence="2">Uncharacterized protein</fullName>
    </submittedName>
</protein>
<comment type="caution">
    <text evidence="2">The sequence shown here is derived from an EMBL/GenBank/DDBJ whole genome shotgun (WGS) entry which is preliminary data.</text>
</comment>
<gene>
    <name evidence="2" type="ORF">FNK824_LOCUS24023</name>
</gene>
<dbReference type="EMBL" id="CAJOBE010005226">
    <property type="protein sequence ID" value="CAF3965388.1"/>
    <property type="molecule type" value="Genomic_DNA"/>
</dbReference>
<reference evidence="2" key="1">
    <citation type="submission" date="2021-02" db="EMBL/GenBank/DDBJ databases">
        <authorList>
            <person name="Nowell W R."/>
        </authorList>
    </citation>
    <scope>NUCLEOTIDE SEQUENCE</scope>
</reference>
<feature type="compositionally biased region" description="Basic residues" evidence="1">
    <location>
        <begin position="174"/>
        <end position="184"/>
    </location>
</feature>
<feature type="region of interest" description="Disordered" evidence="1">
    <location>
        <begin position="163"/>
        <end position="184"/>
    </location>
</feature>
<feature type="compositionally biased region" description="Polar residues" evidence="1">
    <location>
        <begin position="1"/>
        <end position="16"/>
    </location>
</feature>
<organism evidence="2 3">
    <name type="scientific">Rotaria sordida</name>
    <dbReference type="NCBI Taxonomy" id="392033"/>
    <lineage>
        <taxon>Eukaryota</taxon>
        <taxon>Metazoa</taxon>
        <taxon>Spiralia</taxon>
        <taxon>Gnathifera</taxon>
        <taxon>Rotifera</taxon>
        <taxon>Eurotatoria</taxon>
        <taxon>Bdelloidea</taxon>
        <taxon>Philodinida</taxon>
        <taxon>Philodinidae</taxon>
        <taxon>Rotaria</taxon>
    </lineage>
</organism>
<evidence type="ECO:0000313" key="2">
    <source>
        <dbReference type="EMBL" id="CAF3965388.1"/>
    </source>
</evidence>
<proteinExistence type="predicted"/>
<accession>A0A819LJ97</accession>
<evidence type="ECO:0000313" key="3">
    <source>
        <dbReference type="Proteomes" id="UP000663874"/>
    </source>
</evidence>
<dbReference type="Proteomes" id="UP000663874">
    <property type="component" value="Unassembled WGS sequence"/>
</dbReference>